<proteinExistence type="predicted"/>
<organism evidence="1 2">
    <name type="scientific">Paramuricea clavata</name>
    <name type="common">Red gorgonian</name>
    <name type="synonym">Violescent sea-whip</name>
    <dbReference type="NCBI Taxonomy" id="317549"/>
    <lineage>
        <taxon>Eukaryota</taxon>
        <taxon>Metazoa</taxon>
        <taxon>Cnidaria</taxon>
        <taxon>Anthozoa</taxon>
        <taxon>Octocorallia</taxon>
        <taxon>Malacalcyonacea</taxon>
        <taxon>Plexauridae</taxon>
        <taxon>Paramuricea</taxon>
    </lineage>
</organism>
<keyword evidence="2" id="KW-1185">Reference proteome</keyword>
<dbReference type="Proteomes" id="UP001152795">
    <property type="component" value="Unassembled WGS sequence"/>
</dbReference>
<protein>
    <submittedName>
        <fullName evidence="1">Uncharacterized protein</fullName>
    </submittedName>
</protein>
<comment type="caution">
    <text evidence="1">The sequence shown here is derived from an EMBL/GenBank/DDBJ whole genome shotgun (WGS) entry which is preliminary data.</text>
</comment>
<evidence type="ECO:0000313" key="1">
    <source>
        <dbReference type="EMBL" id="CAB3989049.1"/>
    </source>
</evidence>
<sequence>MFLRTIYRTSLNHVNKARIPIIRSPVIALTQQDKRHVATSQHDLQSFAMGLFSGEARTDEVFPFPEGKL</sequence>
<name>A0A6S7GHW5_PARCT</name>
<dbReference type="AlphaFoldDB" id="A0A6S7GHW5"/>
<reference evidence="1" key="1">
    <citation type="submission" date="2020-04" db="EMBL/GenBank/DDBJ databases">
        <authorList>
            <person name="Alioto T."/>
            <person name="Alioto T."/>
            <person name="Gomez Garrido J."/>
        </authorList>
    </citation>
    <scope>NUCLEOTIDE SEQUENCE</scope>
    <source>
        <strain evidence="1">A484AB</strain>
    </source>
</reference>
<gene>
    <name evidence="1" type="ORF">PACLA_8A001244</name>
</gene>
<evidence type="ECO:0000313" key="2">
    <source>
        <dbReference type="Proteomes" id="UP001152795"/>
    </source>
</evidence>
<dbReference type="EMBL" id="CACRXK020001424">
    <property type="protein sequence ID" value="CAB3989049.1"/>
    <property type="molecule type" value="Genomic_DNA"/>
</dbReference>
<accession>A0A6S7GHW5</accession>